<gene>
    <name evidence="1" type="ORF">RRG08_045553</name>
</gene>
<reference evidence="1" key="1">
    <citation type="journal article" date="2023" name="G3 (Bethesda)">
        <title>A reference genome for the long-term kleptoplast-retaining sea slug Elysia crispata morphotype clarki.</title>
        <authorList>
            <person name="Eastman K.E."/>
            <person name="Pendleton A.L."/>
            <person name="Shaikh M.A."/>
            <person name="Suttiyut T."/>
            <person name="Ogas R."/>
            <person name="Tomko P."/>
            <person name="Gavelis G."/>
            <person name="Widhalm J.R."/>
            <person name="Wisecaver J.H."/>
        </authorList>
    </citation>
    <scope>NUCLEOTIDE SEQUENCE</scope>
    <source>
        <strain evidence="1">ECLA1</strain>
    </source>
</reference>
<dbReference type="Proteomes" id="UP001283361">
    <property type="component" value="Unassembled WGS sequence"/>
</dbReference>
<proteinExistence type="predicted"/>
<dbReference type="AlphaFoldDB" id="A0AAE1DWV1"/>
<evidence type="ECO:0000313" key="2">
    <source>
        <dbReference type="Proteomes" id="UP001283361"/>
    </source>
</evidence>
<sequence>MMSNNWIGENRWLNQYSIQQYNSTAIQVPYSKQTGLPPRLLAPGHSRRSSGFIEPLAPLSWSCTKVGPTRPTPLCTICIYLAISTSASKRITIRISLLHPPNSLCI</sequence>
<organism evidence="1 2">
    <name type="scientific">Elysia crispata</name>
    <name type="common">lettuce slug</name>
    <dbReference type="NCBI Taxonomy" id="231223"/>
    <lineage>
        <taxon>Eukaryota</taxon>
        <taxon>Metazoa</taxon>
        <taxon>Spiralia</taxon>
        <taxon>Lophotrochozoa</taxon>
        <taxon>Mollusca</taxon>
        <taxon>Gastropoda</taxon>
        <taxon>Heterobranchia</taxon>
        <taxon>Euthyneura</taxon>
        <taxon>Panpulmonata</taxon>
        <taxon>Sacoglossa</taxon>
        <taxon>Placobranchoidea</taxon>
        <taxon>Plakobranchidae</taxon>
        <taxon>Elysia</taxon>
    </lineage>
</organism>
<protein>
    <submittedName>
        <fullName evidence="1">Uncharacterized protein</fullName>
    </submittedName>
</protein>
<comment type="caution">
    <text evidence="1">The sequence shown here is derived from an EMBL/GenBank/DDBJ whole genome shotgun (WGS) entry which is preliminary data.</text>
</comment>
<name>A0AAE1DWV1_9GAST</name>
<dbReference type="EMBL" id="JAWDGP010002132">
    <property type="protein sequence ID" value="KAK3785325.1"/>
    <property type="molecule type" value="Genomic_DNA"/>
</dbReference>
<keyword evidence="2" id="KW-1185">Reference proteome</keyword>
<accession>A0AAE1DWV1</accession>
<evidence type="ECO:0000313" key="1">
    <source>
        <dbReference type="EMBL" id="KAK3785325.1"/>
    </source>
</evidence>